<evidence type="ECO:0008006" key="4">
    <source>
        <dbReference type="Google" id="ProtNLM"/>
    </source>
</evidence>
<organism evidence="2 3">
    <name type="scientific">Caldalkalibacillus uzonensis</name>
    <dbReference type="NCBI Taxonomy" id="353224"/>
    <lineage>
        <taxon>Bacteria</taxon>
        <taxon>Bacillati</taxon>
        <taxon>Bacillota</taxon>
        <taxon>Bacilli</taxon>
        <taxon>Bacillales</taxon>
        <taxon>Bacillaceae</taxon>
        <taxon>Caldalkalibacillus</taxon>
    </lineage>
</organism>
<keyword evidence="3" id="KW-1185">Reference proteome</keyword>
<dbReference type="Pfam" id="PF06782">
    <property type="entry name" value="UPF0236"/>
    <property type="match status" value="1"/>
</dbReference>
<evidence type="ECO:0000256" key="1">
    <source>
        <dbReference type="ARBA" id="ARBA00006539"/>
    </source>
</evidence>
<reference evidence="2 3" key="1">
    <citation type="submission" date="2023-07" db="EMBL/GenBank/DDBJ databases">
        <title>Genomic Encyclopedia of Type Strains, Phase IV (KMG-IV): sequencing the most valuable type-strain genomes for metagenomic binning, comparative biology and taxonomic classification.</title>
        <authorList>
            <person name="Goeker M."/>
        </authorList>
    </citation>
    <scope>NUCLEOTIDE SEQUENCE [LARGE SCALE GENOMIC DNA]</scope>
    <source>
        <strain evidence="2 3">DSM 17740</strain>
    </source>
</reference>
<dbReference type="EMBL" id="JAUSUQ010000026">
    <property type="protein sequence ID" value="MDQ0340998.1"/>
    <property type="molecule type" value="Genomic_DNA"/>
</dbReference>
<comment type="caution">
    <text evidence="2">The sequence shown here is derived from an EMBL/GenBank/DDBJ whole genome shotgun (WGS) entry which is preliminary data.</text>
</comment>
<comment type="similarity">
    <text evidence="1">Belongs to the UPF0236 family.</text>
</comment>
<dbReference type="Proteomes" id="UP001232445">
    <property type="component" value="Unassembled WGS sequence"/>
</dbReference>
<dbReference type="RefSeq" id="WP_307343566.1">
    <property type="nucleotide sequence ID" value="NZ_JAUSUQ010000026.1"/>
</dbReference>
<sequence>MKQFSINIPKLKEIEQMVWRIAQDICVKLTENILEELDQYIAEHRDTGRYKLKEKRPLGINLLFGYVGGETQLLLRPYSVSQTCDEETAWYDKRGDQTA</sequence>
<evidence type="ECO:0000313" key="2">
    <source>
        <dbReference type="EMBL" id="MDQ0340998.1"/>
    </source>
</evidence>
<dbReference type="InterPro" id="IPR009620">
    <property type="entry name" value="UPF0236"/>
</dbReference>
<protein>
    <recommendedName>
        <fullName evidence="4">Transposase</fullName>
    </recommendedName>
</protein>
<accession>A0ABU0CXX3</accession>
<name>A0ABU0CXX3_9BACI</name>
<evidence type="ECO:0000313" key="3">
    <source>
        <dbReference type="Proteomes" id="UP001232445"/>
    </source>
</evidence>
<proteinExistence type="inferred from homology"/>
<gene>
    <name evidence="2" type="ORF">J2S00_003838</name>
</gene>